<dbReference type="RefSeq" id="XP_001587286.1">
    <property type="nucleotide sequence ID" value="XM_001587236.1"/>
</dbReference>
<dbReference type="InParanoid" id="A7F318"/>
<dbReference type="KEGG" id="ssl:SS1G_12316"/>
<evidence type="ECO:0000313" key="2">
    <source>
        <dbReference type="Proteomes" id="UP000001312"/>
    </source>
</evidence>
<organism evidence="1 2">
    <name type="scientific">Sclerotinia sclerotiorum (strain ATCC 18683 / 1980 / Ss-1)</name>
    <name type="common">White mold</name>
    <name type="synonym">Whetzelinia sclerotiorum</name>
    <dbReference type="NCBI Taxonomy" id="665079"/>
    <lineage>
        <taxon>Eukaryota</taxon>
        <taxon>Fungi</taxon>
        <taxon>Dikarya</taxon>
        <taxon>Ascomycota</taxon>
        <taxon>Pezizomycotina</taxon>
        <taxon>Leotiomycetes</taxon>
        <taxon>Helotiales</taxon>
        <taxon>Sclerotiniaceae</taxon>
        <taxon>Sclerotinia</taxon>
    </lineage>
</organism>
<sequence length="352" mass="38302">MAPLHSASFRISVHYPDCNDSEFLTLQQLLRNQDAAADLIAKKAASLLWIGSPKGGFVINENGYFRPYVNATIFAQADAFGKATVAYEVHWDILKKYLAMGGDRSKLGCPATDELWTSDRSCRFNTFTSGAIYCNSKTGTCVVNGEIYKKRMTMDGAEGVMGFPVSDETLTTGGVTLFNMFSHGGAIYYTVTRGAFWIYGDIYKRWMACGGEMGELGYPTSDEEYAPDEVCHFNKFSDGGAIYSTPEYGAVKVGGNIYKRLMALGGDTSIATASAGVQSIAQALGEHPAGFVYPSLTLHNCPIGDEETVTLRYLIVHNHSNGRADVLKKLGIAIHILGTAAVEEDMIASRYR</sequence>
<keyword evidence="2" id="KW-1185">Reference proteome</keyword>
<dbReference type="HOGENOM" id="CLU_039743_0_0_1"/>
<dbReference type="Proteomes" id="UP000001312">
    <property type="component" value="Unassembled WGS sequence"/>
</dbReference>
<dbReference type="EMBL" id="CH476639">
    <property type="protein sequence ID" value="EDN96110.1"/>
    <property type="molecule type" value="Genomic_DNA"/>
</dbReference>
<protein>
    <submittedName>
        <fullName evidence="1">Uncharacterized protein</fullName>
    </submittedName>
</protein>
<dbReference type="InterPro" id="IPR013207">
    <property type="entry name" value="LGFP"/>
</dbReference>
<proteinExistence type="predicted"/>
<name>A7F318_SCLS1</name>
<dbReference type="GeneID" id="5483399"/>
<accession>A7F318</accession>
<dbReference type="AlphaFoldDB" id="A7F318"/>
<reference evidence="2" key="1">
    <citation type="journal article" date="2011" name="PLoS Genet.">
        <title>Genomic analysis of the necrotrophic fungal pathogens Sclerotinia sclerotiorum and Botrytis cinerea.</title>
        <authorList>
            <person name="Amselem J."/>
            <person name="Cuomo C.A."/>
            <person name="van Kan J.A."/>
            <person name="Viaud M."/>
            <person name="Benito E.P."/>
            <person name="Couloux A."/>
            <person name="Coutinho P.M."/>
            <person name="de Vries R.P."/>
            <person name="Dyer P.S."/>
            <person name="Fillinger S."/>
            <person name="Fournier E."/>
            <person name="Gout L."/>
            <person name="Hahn M."/>
            <person name="Kohn L."/>
            <person name="Lapalu N."/>
            <person name="Plummer K.M."/>
            <person name="Pradier J.M."/>
            <person name="Quevillon E."/>
            <person name="Sharon A."/>
            <person name="Simon A."/>
            <person name="ten Have A."/>
            <person name="Tudzynski B."/>
            <person name="Tudzynski P."/>
            <person name="Wincker P."/>
            <person name="Andrew M."/>
            <person name="Anthouard V."/>
            <person name="Beever R.E."/>
            <person name="Beffa R."/>
            <person name="Benoit I."/>
            <person name="Bouzid O."/>
            <person name="Brault B."/>
            <person name="Chen Z."/>
            <person name="Choquer M."/>
            <person name="Collemare J."/>
            <person name="Cotton P."/>
            <person name="Danchin E.G."/>
            <person name="Da Silva C."/>
            <person name="Gautier A."/>
            <person name="Giraud C."/>
            <person name="Giraud T."/>
            <person name="Gonzalez C."/>
            <person name="Grossetete S."/>
            <person name="Guldener U."/>
            <person name="Henrissat B."/>
            <person name="Howlett B.J."/>
            <person name="Kodira C."/>
            <person name="Kretschmer M."/>
            <person name="Lappartient A."/>
            <person name="Leroch M."/>
            <person name="Levis C."/>
            <person name="Mauceli E."/>
            <person name="Neuveglise C."/>
            <person name="Oeser B."/>
            <person name="Pearson M."/>
            <person name="Poulain J."/>
            <person name="Poussereau N."/>
            <person name="Quesneville H."/>
            <person name="Rascle C."/>
            <person name="Schumacher J."/>
            <person name="Segurens B."/>
            <person name="Sexton A."/>
            <person name="Silva E."/>
            <person name="Sirven C."/>
            <person name="Soanes D.M."/>
            <person name="Talbot N.J."/>
            <person name="Templeton M."/>
            <person name="Yandava C."/>
            <person name="Yarden O."/>
            <person name="Zeng Q."/>
            <person name="Rollins J.A."/>
            <person name="Lebrun M.H."/>
            <person name="Dickman M."/>
        </authorList>
    </citation>
    <scope>NUCLEOTIDE SEQUENCE [LARGE SCALE GENOMIC DNA]</scope>
    <source>
        <strain evidence="2">ATCC 18683 / 1980 / Ss-1</strain>
    </source>
</reference>
<dbReference type="OMA" id="TRGAFWI"/>
<dbReference type="eggNOG" id="ENOG502SZW4">
    <property type="taxonomic scope" value="Eukaryota"/>
</dbReference>
<evidence type="ECO:0000313" key="1">
    <source>
        <dbReference type="EMBL" id="EDN96110.1"/>
    </source>
</evidence>
<gene>
    <name evidence="1" type="ORF">SS1G_12316</name>
</gene>
<dbReference type="Pfam" id="PF08310">
    <property type="entry name" value="LGFP"/>
    <property type="match status" value="3"/>
</dbReference>